<feature type="transmembrane region" description="Helical" evidence="2">
    <location>
        <begin position="149"/>
        <end position="171"/>
    </location>
</feature>
<keyword evidence="2" id="KW-1133">Transmembrane helix</keyword>
<feature type="transmembrane region" description="Helical" evidence="2">
    <location>
        <begin position="178"/>
        <end position="206"/>
    </location>
</feature>
<keyword evidence="2" id="KW-0472">Membrane</keyword>
<evidence type="ECO:0000256" key="2">
    <source>
        <dbReference type="SAM" id="Phobius"/>
    </source>
</evidence>
<proteinExistence type="predicted"/>
<name>A0AAF0W716_DAUCS</name>
<evidence type="ECO:0000313" key="3">
    <source>
        <dbReference type="EMBL" id="WOG84440.1"/>
    </source>
</evidence>
<dbReference type="KEGG" id="dcr:108209874"/>
<reference evidence="3" key="2">
    <citation type="submission" date="2022-03" db="EMBL/GenBank/DDBJ databases">
        <title>Draft title - Genomic analysis of global carrot germplasm unveils the trajectory of domestication and the origin of high carotenoid orange carrot.</title>
        <authorList>
            <person name="Iorizzo M."/>
            <person name="Ellison S."/>
            <person name="Senalik D."/>
            <person name="Macko-Podgorni A."/>
            <person name="Grzebelus D."/>
            <person name="Bostan H."/>
            <person name="Rolling W."/>
            <person name="Curaba J."/>
            <person name="Simon P."/>
        </authorList>
    </citation>
    <scope>NUCLEOTIDE SEQUENCE</scope>
    <source>
        <tissue evidence="3">Leaf</tissue>
    </source>
</reference>
<keyword evidence="4" id="KW-1185">Reference proteome</keyword>
<sequence>MAEVDDSPLNAVNSSTDKLDGDPTGKLNGVTFDDEEEHSSQSKPNPHDDQITLYAVFNNVTNRIFFPRHDDQLDLSTGLLHRIKTTASENWPLLPEASRNTVRHVLLWTQRGSALRSLLVVSVGTVTFLALAGCLVFMLFFLVATVNAIMISFFMSLAAVGLFLAFFFACVTTIYVGALFIAAFVISTATISTIVAVLFVTGWAGFLYSMWLLIKKGVDLASHSLSITGSAVSAFSSPRNAKTYPELDEVSD</sequence>
<dbReference type="Proteomes" id="UP000077755">
    <property type="component" value="Chromosome 1"/>
</dbReference>
<feature type="region of interest" description="Disordered" evidence="1">
    <location>
        <begin position="1"/>
        <end position="49"/>
    </location>
</feature>
<dbReference type="AlphaFoldDB" id="A0AAF0W716"/>
<dbReference type="EMBL" id="CP093343">
    <property type="protein sequence ID" value="WOG84440.1"/>
    <property type="molecule type" value="Genomic_DNA"/>
</dbReference>
<accession>A0AAF0W716</accession>
<evidence type="ECO:0000313" key="4">
    <source>
        <dbReference type="Proteomes" id="UP000077755"/>
    </source>
</evidence>
<keyword evidence="2" id="KW-0812">Transmembrane</keyword>
<protein>
    <submittedName>
        <fullName evidence="3">Uncharacterized protein</fullName>
    </submittedName>
</protein>
<feature type="transmembrane region" description="Helical" evidence="2">
    <location>
        <begin position="118"/>
        <end position="143"/>
    </location>
</feature>
<dbReference type="PANTHER" id="PTHR35508">
    <property type="entry name" value="VOLTAGE-DEPENDENT L-TYPE CALCIUM CHANNEL SUBUNIT"/>
    <property type="match status" value="1"/>
</dbReference>
<reference evidence="3" key="1">
    <citation type="journal article" date="2016" name="Nat. Genet.">
        <title>A high-quality carrot genome assembly provides new insights into carotenoid accumulation and asterid genome evolution.</title>
        <authorList>
            <person name="Iorizzo M."/>
            <person name="Ellison S."/>
            <person name="Senalik D."/>
            <person name="Zeng P."/>
            <person name="Satapoomin P."/>
            <person name="Huang J."/>
            <person name="Bowman M."/>
            <person name="Iovene M."/>
            <person name="Sanseverino W."/>
            <person name="Cavagnaro P."/>
            <person name="Yildiz M."/>
            <person name="Macko-Podgorni A."/>
            <person name="Moranska E."/>
            <person name="Grzebelus E."/>
            <person name="Grzebelus D."/>
            <person name="Ashrafi H."/>
            <person name="Zheng Z."/>
            <person name="Cheng S."/>
            <person name="Spooner D."/>
            <person name="Van Deynze A."/>
            <person name="Simon P."/>
        </authorList>
    </citation>
    <scope>NUCLEOTIDE SEQUENCE</scope>
    <source>
        <tissue evidence="3">Leaf</tissue>
    </source>
</reference>
<dbReference type="PANTHER" id="PTHR35508:SF1">
    <property type="entry name" value="VOLTAGE-DEPENDENT L-TYPE CALCIUM CHANNEL SUBUNIT"/>
    <property type="match status" value="1"/>
</dbReference>
<gene>
    <name evidence="3" type="ORF">DCAR_0103623</name>
</gene>
<organism evidence="3 4">
    <name type="scientific">Daucus carota subsp. sativus</name>
    <name type="common">Carrot</name>
    <dbReference type="NCBI Taxonomy" id="79200"/>
    <lineage>
        <taxon>Eukaryota</taxon>
        <taxon>Viridiplantae</taxon>
        <taxon>Streptophyta</taxon>
        <taxon>Embryophyta</taxon>
        <taxon>Tracheophyta</taxon>
        <taxon>Spermatophyta</taxon>
        <taxon>Magnoliopsida</taxon>
        <taxon>eudicotyledons</taxon>
        <taxon>Gunneridae</taxon>
        <taxon>Pentapetalae</taxon>
        <taxon>asterids</taxon>
        <taxon>campanulids</taxon>
        <taxon>Apiales</taxon>
        <taxon>Apiaceae</taxon>
        <taxon>Apioideae</taxon>
        <taxon>Scandiceae</taxon>
        <taxon>Daucinae</taxon>
        <taxon>Daucus</taxon>
        <taxon>Daucus sect. Daucus</taxon>
    </lineage>
</organism>
<evidence type="ECO:0000256" key="1">
    <source>
        <dbReference type="SAM" id="MobiDB-lite"/>
    </source>
</evidence>